<evidence type="ECO:0000313" key="2">
    <source>
        <dbReference type="Proteomes" id="UP000308886"/>
    </source>
</evidence>
<proteinExistence type="predicted"/>
<reference evidence="1" key="1">
    <citation type="submission" date="2019-04" db="EMBL/GenBank/DDBJ databases">
        <title>Microbes associate with the intestines of laboratory mice.</title>
        <authorList>
            <person name="Navarre W."/>
            <person name="Wong E."/>
            <person name="Huang K."/>
            <person name="Tropini C."/>
            <person name="Ng K."/>
            <person name="Yu B."/>
        </authorList>
    </citation>
    <scope>NUCLEOTIDE SEQUENCE</scope>
    <source>
        <strain evidence="1">NM73_A23</strain>
    </source>
</reference>
<dbReference type="EMBL" id="SRZC01000038">
    <property type="protein sequence ID" value="TGX79746.1"/>
    <property type="molecule type" value="Genomic_DNA"/>
</dbReference>
<dbReference type="Proteomes" id="UP000308886">
    <property type="component" value="Unassembled WGS sequence"/>
</dbReference>
<accession>A0AC61QLJ7</accession>
<comment type="caution">
    <text evidence="1">The sequence shown here is derived from an EMBL/GenBank/DDBJ whole genome shotgun (WGS) entry which is preliminary data.</text>
</comment>
<name>A0AC61QLJ7_9BACT</name>
<organism evidence="1 2">
    <name type="scientific">Palleniella muris</name>
    <dbReference type="NCBI Taxonomy" id="3038145"/>
    <lineage>
        <taxon>Bacteria</taxon>
        <taxon>Pseudomonadati</taxon>
        <taxon>Bacteroidota</taxon>
        <taxon>Bacteroidia</taxon>
        <taxon>Bacteroidales</taxon>
        <taxon>Prevotellaceae</taxon>
        <taxon>Palleniella</taxon>
    </lineage>
</organism>
<keyword evidence="2" id="KW-1185">Reference proteome</keyword>
<protein>
    <submittedName>
        <fullName evidence="1">Uncharacterized protein</fullName>
    </submittedName>
</protein>
<evidence type="ECO:0000313" key="1">
    <source>
        <dbReference type="EMBL" id="TGX79746.1"/>
    </source>
</evidence>
<sequence>MKRLLLPLMSLLLLCVLPSEAARKVWVLGDSTAALQDENGNKRGWAQMLQQFFNVDEVEIIDKAKSGASSKSFYKETAFWPTIRPQVGKGDIVIIQFAHNDEKCGGADGDELNEFFKTHPNQQPSDWDYSNKYRGTHPSRTFPDYIKAYIDEAKAAGATPIVVGAICRKYFSGTKISAAGQHNLWQKFDRLEGGVYTKDYTGMASDDGSMNYPLQAKKVADSYDDVPFVDLTSATKEMYENFGEKYCTDNIFCVTDASKGWTGDGTHPSPFGATLIARQFAQLVKDQYNSETDAKKKAVLKLLADGTNLTSEITFSPTTGDLGKAYVGQTLTKAISVSAFSIAEPTGTFTFTTTGGFLVSTDGKNYAESVTADYSGSTLIQTLYIKLDVASKGTISGTLKAACPSLSGEIDLKAEAISLEGGTAVKVFYDLSSNTDVTVTGPCNALPETYSNMYAKDYNTMNAKADWSGTAYEGQNPRVQRNCIEGNNWPAGEEDENTSRYIQFGMTAPADIQIAISKISFYAGGAGGNGMRFKAYYSTSPDFPTNEQNTTNFLWQTSMTSNKAYYVETVPVVTIADGETLYVRLYPYYSSAASSKTFCLKDMTIEGVATDLSAPQAEDVAFGLTREMNGTTFAEGTENVKNSSPAITVTNISTMDSPGKNQTMKHGSATPTYTVPDGWRNYFVAKGTGVKDSYVDGFYWGVKVSIPENYSLNISGLFSDVYGVKNVLTSKFVVKTDLNSESFLYDGGEFAANVENGLCTNNVDVTAEDALKELSGDVYILMPWYSGSGATYYALKDLTVTGTLTTASQSVKYNLATSVSPADAGTIVANPGGDQIKEGKTVTLTAKRNFGYKFQKWTLNGEDYSTEEKISFTMDGDKTFNAVFETIPVYTVKTFVKNDAELSLGSVTLSPDDNNGRYEEGTEVTVTAENSKILNFLKWEDNSTVNPRVITVNSDMNITAEYEVQDFIAVFDASKVQAYAYPTTANYPFPADLTWDAERNATALVVKMSDGSPVYTKDGGTPVVRNRIGVVTTGLNGLYQNGYKTTDIAWMYCFSTAKFTAATFVSQMCAKNNADKNYKAQYSLDGKNFMDIDGAVCQTTGAGKITDFVFGIPADAMGKEMVYIRITGTGEGIYGTYDVEGTFDGLEYYLHSESGVGNVYIMGTAEVEKDSEAPVVTSTIPADNATGISASGKITVSYNERVEAGNLVNGVASLNGKPLTPTWNTRSVSFDYVGLEYGKTYTFTMPAGYVVDKSGNNGDAVTLAFTVMERTKPVARIFDAIVDKALSLGYGESIPATETMPKQYRYIQDAINDAPASSAKPYLIYIKEGYYDDPNPYFNSSYGTRWTDASMTETERIGGNGKSLDGKVKYDDCRLVHVNKPNVHLIGQDVEKVIIASDRQDGGDKNNWQKPWYHVNAGATIEVQSGGDGFLMSGITVDNENWTKDRKAGPQALCLNTDADRIVFDGVKARSYQDTYKSNGTYKRAFWNNSTIEGSVDFIYGNGDVWFENTILDINREKGGWIVAPNHEKETRWGYVFNNTTITTHYASDPSTYSISFGRPWHEYPKTVFLHTTMELTPISGYWSETMGGLPALWAIYDIKDKNGNALHDDLADENGNKVYSDASIKDYWYTDGSGNKVTGESKNWLSPSDIAQYTVENVMAGDRTSNAQTGVWNPLFTVEKTETPKVNVNGNVLTWDADDFAICYVVTVNGKPSAFLTGTTFIGNEGEKVTVQSVNEHGILSSMSAEVVLGPSTGIENLESSGSHSRKDNGNLYNTAGQHVTESAKGILIKKGGKFVRK</sequence>
<gene>
    <name evidence="1" type="ORF">E5358_14625</name>
</gene>